<keyword evidence="3" id="KW-0804">Transcription</keyword>
<feature type="domain" description="HTH tetR-type" evidence="4">
    <location>
        <begin position="17"/>
        <end position="77"/>
    </location>
</feature>
<dbReference type="GO" id="GO:0000976">
    <property type="term" value="F:transcription cis-regulatory region binding"/>
    <property type="evidence" value="ECO:0007669"/>
    <property type="project" value="TreeGrafter"/>
</dbReference>
<keyword evidence="2" id="KW-0238">DNA-binding</keyword>
<dbReference type="Pfam" id="PF00440">
    <property type="entry name" value="TetR_N"/>
    <property type="match status" value="1"/>
</dbReference>
<dbReference type="InterPro" id="IPR050109">
    <property type="entry name" value="HTH-type_TetR-like_transc_reg"/>
</dbReference>
<proteinExistence type="predicted"/>
<evidence type="ECO:0000259" key="4">
    <source>
        <dbReference type="PROSITE" id="PS50977"/>
    </source>
</evidence>
<dbReference type="PANTHER" id="PTHR30055:SF238">
    <property type="entry name" value="MYCOFACTOCIN BIOSYNTHESIS TRANSCRIPTIONAL REGULATOR MFTR-RELATED"/>
    <property type="match status" value="1"/>
</dbReference>
<name>A0A6J6NS38_9ZZZZ</name>
<evidence type="ECO:0000256" key="1">
    <source>
        <dbReference type="ARBA" id="ARBA00023015"/>
    </source>
</evidence>
<gene>
    <name evidence="5" type="ORF">UFOPK2579_00171</name>
</gene>
<keyword evidence="1" id="KW-0805">Transcription regulation</keyword>
<protein>
    <submittedName>
        <fullName evidence="5">Unannotated protein</fullName>
    </submittedName>
</protein>
<evidence type="ECO:0000256" key="2">
    <source>
        <dbReference type="ARBA" id="ARBA00023125"/>
    </source>
</evidence>
<evidence type="ECO:0000313" key="5">
    <source>
        <dbReference type="EMBL" id="CAB4687113.1"/>
    </source>
</evidence>
<dbReference type="Gene3D" id="1.10.357.10">
    <property type="entry name" value="Tetracycline Repressor, domain 2"/>
    <property type="match status" value="1"/>
</dbReference>
<dbReference type="PROSITE" id="PS50977">
    <property type="entry name" value="HTH_TETR_2"/>
    <property type="match status" value="1"/>
</dbReference>
<sequence length="197" mass="21069">MSPRPTRPAGGSQARGDRTRALIVEEMVRCVLEEGFAAASANRVADRAGVTWGVVQYHFGNRTGILAAVIEAGFASLTAEMASITVSAGPSRERVGEVIDAGWAAFSSPLSRAAFEILVATRTDRAAELDDRLVDIARHTRRLGSMLTPGHPAVGEVIWSALRGMALTQMVVREQIDTARERAALTEVVTAFLEAQP</sequence>
<organism evidence="5">
    <name type="scientific">freshwater metagenome</name>
    <dbReference type="NCBI Taxonomy" id="449393"/>
    <lineage>
        <taxon>unclassified sequences</taxon>
        <taxon>metagenomes</taxon>
        <taxon>ecological metagenomes</taxon>
    </lineage>
</organism>
<evidence type="ECO:0000256" key="3">
    <source>
        <dbReference type="ARBA" id="ARBA00023163"/>
    </source>
</evidence>
<reference evidence="5" key="1">
    <citation type="submission" date="2020-05" db="EMBL/GenBank/DDBJ databases">
        <authorList>
            <person name="Chiriac C."/>
            <person name="Salcher M."/>
            <person name="Ghai R."/>
            <person name="Kavagutti S V."/>
        </authorList>
    </citation>
    <scope>NUCLEOTIDE SEQUENCE</scope>
</reference>
<dbReference type="EMBL" id="CAEZXR010000010">
    <property type="protein sequence ID" value="CAB4687113.1"/>
    <property type="molecule type" value="Genomic_DNA"/>
</dbReference>
<dbReference type="InterPro" id="IPR009057">
    <property type="entry name" value="Homeodomain-like_sf"/>
</dbReference>
<dbReference type="GO" id="GO:0003700">
    <property type="term" value="F:DNA-binding transcription factor activity"/>
    <property type="evidence" value="ECO:0007669"/>
    <property type="project" value="TreeGrafter"/>
</dbReference>
<dbReference type="PANTHER" id="PTHR30055">
    <property type="entry name" value="HTH-TYPE TRANSCRIPTIONAL REGULATOR RUTR"/>
    <property type="match status" value="1"/>
</dbReference>
<dbReference type="InterPro" id="IPR001647">
    <property type="entry name" value="HTH_TetR"/>
</dbReference>
<accession>A0A6J6NS38</accession>
<dbReference type="SUPFAM" id="SSF46689">
    <property type="entry name" value="Homeodomain-like"/>
    <property type="match status" value="1"/>
</dbReference>
<dbReference type="AlphaFoldDB" id="A0A6J6NS38"/>